<keyword evidence="3" id="KW-0676">Redox-active center</keyword>
<dbReference type="InterPro" id="IPR036249">
    <property type="entry name" value="Thioredoxin-like_sf"/>
</dbReference>
<organism evidence="5 6">
    <name type="scientific">Bacillus carboniphilus</name>
    <dbReference type="NCBI Taxonomy" id="86663"/>
    <lineage>
        <taxon>Bacteria</taxon>
        <taxon>Bacillati</taxon>
        <taxon>Bacillota</taxon>
        <taxon>Bacilli</taxon>
        <taxon>Bacillales</taxon>
        <taxon>Bacillaceae</taxon>
        <taxon>Bacillus</taxon>
    </lineage>
</organism>
<evidence type="ECO:0000256" key="2">
    <source>
        <dbReference type="ARBA" id="ARBA00023157"/>
    </source>
</evidence>
<comment type="similarity">
    <text evidence="1">Belongs to the thioredoxin family.</text>
</comment>
<dbReference type="PANTHER" id="PTHR45663:SF11">
    <property type="entry name" value="GEO12009P1"/>
    <property type="match status" value="1"/>
</dbReference>
<evidence type="ECO:0000256" key="1">
    <source>
        <dbReference type="ARBA" id="ARBA00008987"/>
    </source>
</evidence>
<dbReference type="Gene3D" id="3.40.30.10">
    <property type="entry name" value="Glutaredoxin"/>
    <property type="match status" value="1"/>
</dbReference>
<dbReference type="EMBL" id="BAAADJ010000019">
    <property type="protein sequence ID" value="GAA0327926.1"/>
    <property type="molecule type" value="Genomic_DNA"/>
</dbReference>
<proteinExistence type="inferred from homology"/>
<reference evidence="5 6" key="1">
    <citation type="journal article" date="2019" name="Int. J. Syst. Evol. Microbiol.">
        <title>The Global Catalogue of Microorganisms (GCM) 10K type strain sequencing project: providing services to taxonomists for standard genome sequencing and annotation.</title>
        <authorList>
            <consortium name="The Broad Institute Genomics Platform"/>
            <consortium name="The Broad Institute Genome Sequencing Center for Infectious Disease"/>
            <person name="Wu L."/>
            <person name="Ma J."/>
        </authorList>
    </citation>
    <scope>NUCLEOTIDE SEQUENCE [LARGE SCALE GENOMIC DNA]</scope>
    <source>
        <strain evidence="5 6">JCM 9731</strain>
    </source>
</reference>
<dbReference type="SUPFAM" id="SSF52833">
    <property type="entry name" value="Thioredoxin-like"/>
    <property type="match status" value="1"/>
</dbReference>
<sequence>MKKVVIFLAVIVLLFGGMIVLNNMQNAAKMKNNPYGTDELKQSTIDQFDDPLYTTNIILPEELEEKLANGEDVTVYFFSPECGYCKEATPIVSPLAEDLGVEMVKYNVLEFEQAWPKYGLEATPTIIKFKDGQEYQRITGLFDKEIYEKWFELDREEFQAWYEENKNS</sequence>
<gene>
    <name evidence="5" type="ORF">GCM10008967_18000</name>
</gene>
<dbReference type="CDD" id="cd02947">
    <property type="entry name" value="TRX_family"/>
    <property type="match status" value="1"/>
</dbReference>
<comment type="caution">
    <text evidence="5">The sequence shown here is derived from an EMBL/GenBank/DDBJ whole genome shotgun (WGS) entry which is preliminary data.</text>
</comment>
<protein>
    <recommendedName>
        <fullName evidence="4">Thioredoxin domain-containing protein</fullName>
    </recommendedName>
</protein>
<evidence type="ECO:0000259" key="4">
    <source>
        <dbReference type="PROSITE" id="PS51352"/>
    </source>
</evidence>
<keyword evidence="6" id="KW-1185">Reference proteome</keyword>
<evidence type="ECO:0000313" key="5">
    <source>
        <dbReference type="EMBL" id="GAA0327926.1"/>
    </source>
</evidence>
<evidence type="ECO:0000313" key="6">
    <source>
        <dbReference type="Proteomes" id="UP001500782"/>
    </source>
</evidence>
<name>A0ABN0W8J5_9BACI</name>
<keyword evidence="2" id="KW-1015">Disulfide bond</keyword>
<dbReference type="PANTHER" id="PTHR45663">
    <property type="entry name" value="GEO12009P1"/>
    <property type="match status" value="1"/>
</dbReference>
<dbReference type="InterPro" id="IPR013766">
    <property type="entry name" value="Thioredoxin_domain"/>
</dbReference>
<dbReference type="RefSeq" id="WP_343798344.1">
    <property type="nucleotide sequence ID" value="NZ_BAAADJ010000019.1"/>
</dbReference>
<feature type="domain" description="Thioredoxin" evidence="4">
    <location>
        <begin position="39"/>
        <end position="167"/>
    </location>
</feature>
<dbReference type="Proteomes" id="UP001500782">
    <property type="component" value="Unassembled WGS sequence"/>
</dbReference>
<dbReference type="Pfam" id="PF00085">
    <property type="entry name" value="Thioredoxin"/>
    <property type="match status" value="1"/>
</dbReference>
<dbReference type="PROSITE" id="PS51352">
    <property type="entry name" value="THIOREDOXIN_2"/>
    <property type="match status" value="1"/>
</dbReference>
<accession>A0ABN0W8J5</accession>
<evidence type="ECO:0000256" key="3">
    <source>
        <dbReference type="ARBA" id="ARBA00023284"/>
    </source>
</evidence>